<evidence type="ECO:0000313" key="2">
    <source>
        <dbReference type="Proteomes" id="UP001629953"/>
    </source>
</evidence>
<dbReference type="Proteomes" id="UP001629953">
    <property type="component" value="Unassembled WGS sequence"/>
</dbReference>
<reference evidence="1 2" key="1">
    <citation type="journal article" date="2013" name="Int. J. Syst. Evol. Microbiol.">
        <title>Celerinatantimonas yamalensis sp. nov., a cold-adapted diazotrophic bacterium from a cold permafrost brine.</title>
        <authorList>
            <person name="Shcherbakova V."/>
            <person name="Chuvilskaya N."/>
            <person name="Rivkina E."/>
            <person name="Demidov N."/>
            <person name="Uchaeva V."/>
            <person name="Suetin S."/>
            <person name="Suzina N."/>
            <person name="Gilichinsky D."/>
        </authorList>
    </citation>
    <scope>NUCLEOTIDE SEQUENCE [LARGE SCALE GENOMIC DNA]</scope>
    <source>
        <strain evidence="1 2">C7</strain>
    </source>
</reference>
<protein>
    <submittedName>
        <fullName evidence="1">Uncharacterized protein</fullName>
    </submittedName>
</protein>
<comment type="caution">
    <text evidence="1">The sequence shown here is derived from an EMBL/GenBank/DDBJ whole genome shotgun (WGS) entry which is preliminary data.</text>
</comment>
<proteinExistence type="predicted"/>
<dbReference type="EMBL" id="JBEQCT010000001">
    <property type="protein sequence ID" value="MFM2484334.1"/>
    <property type="molecule type" value="Genomic_DNA"/>
</dbReference>
<name>A0ABW9G4N2_9GAMM</name>
<evidence type="ECO:0000313" key="1">
    <source>
        <dbReference type="EMBL" id="MFM2484334.1"/>
    </source>
</evidence>
<accession>A0ABW9G4N2</accession>
<gene>
    <name evidence="1" type="ORF">ABUE30_04500</name>
</gene>
<keyword evidence="2" id="KW-1185">Reference proteome</keyword>
<organism evidence="1 2">
    <name type="scientific">Celerinatantimonas yamalensis</name>
    <dbReference type="NCBI Taxonomy" id="559956"/>
    <lineage>
        <taxon>Bacteria</taxon>
        <taxon>Pseudomonadati</taxon>
        <taxon>Pseudomonadota</taxon>
        <taxon>Gammaproteobacteria</taxon>
        <taxon>Celerinatantimonadaceae</taxon>
        <taxon>Celerinatantimonas</taxon>
    </lineage>
</organism>
<sequence length="103" mass="12171">MKESDWKTFKIIKKKAIEQFCTRALDEFETVISDTNEPVHNRYLLLYKLVQNRDKEMSFIFDNHSQSNARMQLTMIRANGLADGSLLVELSDEFREQTDPKRL</sequence>
<dbReference type="RefSeq" id="WP_408622470.1">
    <property type="nucleotide sequence ID" value="NZ_JBEQCT010000001.1"/>
</dbReference>